<feature type="transmembrane region" description="Helical" evidence="1">
    <location>
        <begin position="44"/>
        <end position="61"/>
    </location>
</feature>
<evidence type="ECO:0008006" key="4">
    <source>
        <dbReference type="Google" id="ProtNLM"/>
    </source>
</evidence>
<keyword evidence="1" id="KW-0812">Transmembrane</keyword>
<dbReference type="Proteomes" id="UP001344447">
    <property type="component" value="Unassembled WGS sequence"/>
</dbReference>
<accession>A0AAN7TUX5</accession>
<gene>
    <name evidence="2" type="ORF">RB653_000300</name>
</gene>
<keyword evidence="1" id="KW-0472">Membrane</keyword>
<dbReference type="AlphaFoldDB" id="A0AAN7TUX5"/>
<keyword evidence="1" id="KW-1133">Transmembrane helix</keyword>
<protein>
    <recommendedName>
        <fullName evidence="4">Complex I-B15</fullName>
    </recommendedName>
</protein>
<comment type="caution">
    <text evidence="2">The sequence shown here is derived from an EMBL/GenBank/DDBJ whole genome shotgun (WGS) entry which is preliminary data.</text>
</comment>
<keyword evidence="3" id="KW-1185">Reference proteome</keyword>
<sequence length="76" mass="8991">MVGFKKPEPFGTGIKVPYKLQKVQYYRENYQAFFKFTPKNVRNLILLVGAIPLTWMFLGQIQQDQKVIVNRKAREQ</sequence>
<evidence type="ECO:0000313" key="2">
    <source>
        <dbReference type="EMBL" id="KAK5580284.1"/>
    </source>
</evidence>
<organism evidence="2 3">
    <name type="scientific">Dictyostelium firmibasis</name>
    <dbReference type="NCBI Taxonomy" id="79012"/>
    <lineage>
        <taxon>Eukaryota</taxon>
        <taxon>Amoebozoa</taxon>
        <taxon>Evosea</taxon>
        <taxon>Eumycetozoa</taxon>
        <taxon>Dictyostelia</taxon>
        <taxon>Dictyosteliales</taxon>
        <taxon>Dictyosteliaceae</taxon>
        <taxon>Dictyostelium</taxon>
    </lineage>
</organism>
<evidence type="ECO:0000256" key="1">
    <source>
        <dbReference type="SAM" id="Phobius"/>
    </source>
</evidence>
<name>A0AAN7TUX5_9MYCE</name>
<dbReference type="EMBL" id="JAVFKY010000002">
    <property type="protein sequence ID" value="KAK5580284.1"/>
    <property type="molecule type" value="Genomic_DNA"/>
</dbReference>
<reference evidence="2 3" key="1">
    <citation type="submission" date="2023-11" db="EMBL/GenBank/DDBJ databases">
        <title>Dfirmibasis_genome.</title>
        <authorList>
            <person name="Edelbroek B."/>
            <person name="Kjellin J."/>
            <person name="Jerlstrom-Hultqvist J."/>
            <person name="Soderbom F."/>
        </authorList>
    </citation>
    <scope>NUCLEOTIDE SEQUENCE [LARGE SCALE GENOMIC DNA]</scope>
    <source>
        <strain evidence="2 3">TNS-C-14</strain>
    </source>
</reference>
<proteinExistence type="predicted"/>
<evidence type="ECO:0000313" key="3">
    <source>
        <dbReference type="Proteomes" id="UP001344447"/>
    </source>
</evidence>